<evidence type="ECO:0000256" key="1">
    <source>
        <dbReference type="ARBA" id="ARBA00005964"/>
    </source>
</evidence>
<keyword evidence="3" id="KW-0732">Signal</keyword>
<dbReference type="PANTHER" id="PTHR43918:SF4">
    <property type="entry name" value="CARBOXYLIC ESTER HYDROLASE"/>
    <property type="match status" value="1"/>
</dbReference>
<dbReference type="AlphaFoldDB" id="A0A9P9D0V2"/>
<protein>
    <recommendedName>
        <fullName evidence="3">Carboxylic ester hydrolase</fullName>
        <ecNumber evidence="3">3.1.1.-</ecNumber>
    </recommendedName>
</protein>
<evidence type="ECO:0000256" key="3">
    <source>
        <dbReference type="RuleBase" id="RU361235"/>
    </source>
</evidence>
<dbReference type="Pfam" id="PF00135">
    <property type="entry name" value="COesterase"/>
    <property type="match status" value="1"/>
</dbReference>
<dbReference type="PROSITE" id="PS00122">
    <property type="entry name" value="CARBOXYLESTERASE_B_1"/>
    <property type="match status" value="1"/>
</dbReference>
<evidence type="ECO:0000256" key="2">
    <source>
        <dbReference type="ARBA" id="ARBA00022801"/>
    </source>
</evidence>
<dbReference type="GO" id="GO:0052689">
    <property type="term" value="F:carboxylic ester hydrolase activity"/>
    <property type="evidence" value="ECO:0007669"/>
    <property type="project" value="TreeGrafter"/>
</dbReference>
<dbReference type="EC" id="3.1.1.-" evidence="3"/>
<accession>A0A9P9D0V2</accession>
<reference evidence="5" key="1">
    <citation type="journal article" date="2021" name="Nat. Commun.">
        <title>Genetic determinants of endophytism in the Arabidopsis root mycobiome.</title>
        <authorList>
            <person name="Mesny F."/>
            <person name="Miyauchi S."/>
            <person name="Thiergart T."/>
            <person name="Pickel B."/>
            <person name="Atanasova L."/>
            <person name="Karlsson M."/>
            <person name="Huettel B."/>
            <person name="Barry K.W."/>
            <person name="Haridas S."/>
            <person name="Chen C."/>
            <person name="Bauer D."/>
            <person name="Andreopoulos W."/>
            <person name="Pangilinan J."/>
            <person name="LaButti K."/>
            <person name="Riley R."/>
            <person name="Lipzen A."/>
            <person name="Clum A."/>
            <person name="Drula E."/>
            <person name="Henrissat B."/>
            <person name="Kohler A."/>
            <person name="Grigoriev I.V."/>
            <person name="Martin F.M."/>
            <person name="Hacquard S."/>
        </authorList>
    </citation>
    <scope>NUCLEOTIDE SEQUENCE</scope>
    <source>
        <strain evidence="5">MPI-CAGE-CH-0243</strain>
    </source>
</reference>
<dbReference type="Proteomes" id="UP000700596">
    <property type="component" value="Unassembled WGS sequence"/>
</dbReference>
<name>A0A9P9D0V2_9PLEO</name>
<feature type="domain" description="Carboxylesterase type B" evidence="4">
    <location>
        <begin position="30"/>
        <end position="529"/>
    </location>
</feature>
<gene>
    <name evidence="5" type="ORF">B0J11DRAFT_203923</name>
</gene>
<dbReference type="OrthoDB" id="408631at2759"/>
<dbReference type="PROSITE" id="PS00941">
    <property type="entry name" value="CARBOXYLESTERASE_B_2"/>
    <property type="match status" value="1"/>
</dbReference>
<evidence type="ECO:0000313" key="6">
    <source>
        <dbReference type="Proteomes" id="UP000700596"/>
    </source>
</evidence>
<comment type="similarity">
    <text evidence="1 3">Belongs to the type-B carboxylesterase/lipase family.</text>
</comment>
<evidence type="ECO:0000313" key="5">
    <source>
        <dbReference type="EMBL" id="KAH7110559.1"/>
    </source>
</evidence>
<dbReference type="InterPro" id="IPR002018">
    <property type="entry name" value="CarbesteraseB"/>
</dbReference>
<proteinExistence type="inferred from homology"/>
<comment type="caution">
    <text evidence="5">The sequence shown here is derived from an EMBL/GenBank/DDBJ whole genome shotgun (WGS) entry which is preliminary data.</text>
</comment>
<organism evidence="5 6">
    <name type="scientific">Dendryphion nanum</name>
    <dbReference type="NCBI Taxonomy" id="256645"/>
    <lineage>
        <taxon>Eukaryota</taxon>
        <taxon>Fungi</taxon>
        <taxon>Dikarya</taxon>
        <taxon>Ascomycota</taxon>
        <taxon>Pezizomycotina</taxon>
        <taxon>Dothideomycetes</taxon>
        <taxon>Pleosporomycetidae</taxon>
        <taxon>Pleosporales</taxon>
        <taxon>Torulaceae</taxon>
        <taxon>Dendryphion</taxon>
    </lineage>
</organism>
<keyword evidence="2 3" id="KW-0378">Hydrolase</keyword>
<dbReference type="SUPFAM" id="SSF53474">
    <property type="entry name" value="alpha/beta-Hydrolases"/>
    <property type="match status" value="1"/>
</dbReference>
<dbReference type="Gene3D" id="3.40.50.1820">
    <property type="entry name" value="alpha/beta hydrolase"/>
    <property type="match status" value="1"/>
</dbReference>
<dbReference type="InterPro" id="IPR019826">
    <property type="entry name" value="Carboxylesterase_B_AS"/>
</dbReference>
<feature type="chain" id="PRO_5040534106" description="Carboxylic ester hydrolase" evidence="3">
    <location>
        <begin position="19"/>
        <end position="577"/>
    </location>
</feature>
<dbReference type="InterPro" id="IPR050654">
    <property type="entry name" value="AChE-related_enzymes"/>
</dbReference>
<evidence type="ECO:0000259" key="4">
    <source>
        <dbReference type="Pfam" id="PF00135"/>
    </source>
</evidence>
<sequence>MPSMRLLLYPLWATAVLAAPYNTYDHHDPSPTVKIKNGTVEGVHSSQYNQDYFLGIPYAQSPTGNLRFRVPQPLNTTWRAPFSAKQYSPACIGYGSDQWPLAISEDCLYLNVVRPSGYEGEQLPVAFWLHGGGLYQGSGIDPRYNLSAFVQRSVDIGKPIIGVSINYRLSMWGFINGDEVVESGNANNGLKDQRLALHWVQENIHAFGGDPAKVTLWGESAGALSVGLHLTAYGGRDDKLFRSAIMQSGGPIHYRTLAWDPTILLNASNSFGCSNTESDLSSTPILDCLRKVDTWTLSSWINSTVPKWTWNPIIDNDFIQGKTSLQIESGAFVHVPIISGANSDEGTAFGPRPMNSSEHLQIYLTNTSSPVKLTPSQATRILDTYPANITYGAVPTNRPLSWIPPPKYGPAVRRSDAYFGDLFFVAHRRKICQTWTANSLPVYCYRFNTVPHGISLDIGATHFQEVAFVFNNQAGLGYGYKNVSENPFEGMPEGYFQLAETMSAAWIEFISEGVPVLPDGRGEWPAYGEGEGGLEGGIGSNWVFDANVTGLGHAERDDFRKDGIELINSWNADVYLR</sequence>
<dbReference type="EMBL" id="JAGMWT010000027">
    <property type="protein sequence ID" value="KAH7110559.1"/>
    <property type="molecule type" value="Genomic_DNA"/>
</dbReference>
<dbReference type="InterPro" id="IPR029058">
    <property type="entry name" value="AB_hydrolase_fold"/>
</dbReference>
<feature type="signal peptide" evidence="3">
    <location>
        <begin position="1"/>
        <end position="18"/>
    </location>
</feature>
<keyword evidence="6" id="KW-1185">Reference proteome</keyword>
<dbReference type="InterPro" id="IPR019819">
    <property type="entry name" value="Carboxylesterase_B_CS"/>
</dbReference>
<dbReference type="PANTHER" id="PTHR43918">
    <property type="entry name" value="ACETYLCHOLINESTERASE"/>
    <property type="match status" value="1"/>
</dbReference>